<sequence length="201" mass="22575">MNSAYKNTCFLWLMLSLLCTLTGCLSKRRGPAPILSNANYNKGDHNGIPTDVLGSSGFFNRSGNLMQDYADLMEVNVHELKNERLYQFINNWMGTPYAYGGTSKHGIDCSGFAGLVMDEVYGKSLPRSSEEQATVIKRKYERQLKEGDLVFFSFGSSKINHVGIYLHNGRFVHASTTKGIIISNLKDTWYYKAFKRAGTVK</sequence>
<keyword evidence="9" id="KW-1185">Reference proteome</keyword>
<dbReference type="PANTHER" id="PTHR47360:SF1">
    <property type="entry name" value="ENDOPEPTIDASE NLPC-RELATED"/>
    <property type="match status" value="1"/>
</dbReference>
<dbReference type="Pfam" id="PF00877">
    <property type="entry name" value="NLPC_P60"/>
    <property type="match status" value="1"/>
</dbReference>
<feature type="chain" id="PRO_5045517203" description="NlpC/P60 domain-containing protein" evidence="6">
    <location>
        <begin position="22"/>
        <end position="201"/>
    </location>
</feature>
<dbReference type="InterPro" id="IPR000064">
    <property type="entry name" value="NLP_P60_dom"/>
</dbReference>
<keyword evidence="4" id="KW-0378">Hydrolase</keyword>
<proteinExistence type="inferred from homology"/>
<dbReference type="InterPro" id="IPR038765">
    <property type="entry name" value="Papain-like_cys_pep_sf"/>
</dbReference>
<comment type="caution">
    <text evidence="8">The sequence shown here is derived from an EMBL/GenBank/DDBJ whole genome shotgun (WGS) entry which is preliminary data.</text>
</comment>
<keyword evidence="5" id="KW-0788">Thiol protease</keyword>
<evidence type="ECO:0000313" key="8">
    <source>
        <dbReference type="EMBL" id="GAA4791683.1"/>
    </source>
</evidence>
<dbReference type="PANTHER" id="PTHR47360">
    <property type="entry name" value="MUREIN DD-ENDOPEPTIDASE MEPS/MUREIN LD-CARBOXYPEPTIDASE"/>
    <property type="match status" value="1"/>
</dbReference>
<dbReference type="Gene3D" id="3.90.1720.10">
    <property type="entry name" value="endopeptidase domain like (from Nostoc punctiforme)"/>
    <property type="match status" value="1"/>
</dbReference>
<name>A0ABP9B781_9SPHI</name>
<organism evidence="8 9">
    <name type="scientific">Olivibacter ginsenosidimutans</name>
    <dbReference type="NCBI Taxonomy" id="1176537"/>
    <lineage>
        <taxon>Bacteria</taxon>
        <taxon>Pseudomonadati</taxon>
        <taxon>Bacteroidota</taxon>
        <taxon>Sphingobacteriia</taxon>
        <taxon>Sphingobacteriales</taxon>
        <taxon>Sphingobacteriaceae</taxon>
        <taxon>Olivibacter</taxon>
    </lineage>
</organism>
<gene>
    <name evidence="8" type="ORF">GCM10023231_19510</name>
</gene>
<keyword evidence="3 6" id="KW-0732">Signal</keyword>
<evidence type="ECO:0000256" key="4">
    <source>
        <dbReference type="ARBA" id="ARBA00022801"/>
    </source>
</evidence>
<dbReference type="InterPro" id="IPR052062">
    <property type="entry name" value="Murein_DD/LD_carboxypeptidase"/>
</dbReference>
<dbReference type="EMBL" id="BAABIQ010000031">
    <property type="protein sequence ID" value="GAA4791683.1"/>
    <property type="molecule type" value="Genomic_DNA"/>
</dbReference>
<evidence type="ECO:0000256" key="5">
    <source>
        <dbReference type="ARBA" id="ARBA00022807"/>
    </source>
</evidence>
<reference evidence="9" key="1">
    <citation type="journal article" date="2019" name="Int. J. Syst. Evol. Microbiol.">
        <title>The Global Catalogue of Microorganisms (GCM) 10K type strain sequencing project: providing services to taxonomists for standard genome sequencing and annotation.</title>
        <authorList>
            <consortium name="The Broad Institute Genomics Platform"/>
            <consortium name="The Broad Institute Genome Sequencing Center for Infectious Disease"/>
            <person name="Wu L."/>
            <person name="Ma J."/>
        </authorList>
    </citation>
    <scope>NUCLEOTIDE SEQUENCE [LARGE SCALE GENOMIC DNA]</scope>
    <source>
        <strain evidence="9">JCM 18200</strain>
    </source>
</reference>
<evidence type="ECO:0000256" key="6">
    <source>
        <dbReference type="SAM" id="SignalP"/>
    </source>
</evidence>
<dbReference type="SUPFAM" id="SSF54001">
    <property type="entry name" value="Cysteine proteinases"/>
    <property type="match status" value="1"/>
</dbReference>
<feature type="signal peptide" evidence="6">
    <location>
        <begin position="1"/>
        <end position="21"/>
    </location>
</feature>
<evidence type="ECO:0000256" key="1">
    <source>
        <dbReference type="ARBA" id="ARBA00007074"/>
    </source>
</evidence>
<dbReference type="RefSeq" id="WP_345231580.1">
    <property type="nucleotide sequence ID" value="NZ_BAABIQ010000031.1"/>
</dbReference>
<evidence type="ECO:0000313" key="9">
    <source>
        <dbReference type="Proteomes" id="UP001501411"/>
    </source>
</evidence>
<dbReference type="PROSITE" id="PS51257">
    <property type="entry name" value="PROKAR_LIPOPROTEIN"/>
    <property type="match status" value="1"/>
</dbReference>
<protein>
    <recommendedName>
        <fullName evidence="7">NlpC/P60 domain-containing protein</fullName>
    </recommendedName>
</protein>
<comment type="similarity">
    <text evidence="1">Belongs to the peptidase C40 family.</text>
</comment>
<dbReference type="PROSITE" id="PS51935">
    <property type="entry name" value="NLPC_P60"/>
    <property type="match status" value="1"/>
</dbReference>
<evidence type="ECO:0000259" key="7">
    <source>
        <dbReference type="PROSITE" id="PS51935"/>
    </source>
</evidence>
<feature type="domain" description="NlpC/P60" evidence="7">
    <location>
        <begin position="79"/>
        <end position="201"/>
    </location>
</feature>
<evidence type="ECO:0000256" key="3">
    <source>
        <dbReference type="ARBA" id="ARBA00022729"/>
    </source>
</evidence>
<keyword evidence="2" id="KW-0645">Protease</keyword>
<evidence type="ECO:0000256" key="2">
    <source>
        <dbReference type="ARBA" id="ARBA00022670"/>
    </source>
</evidence>
<accession>A0ABP9B781</accession>
<dbReference type="Proteomes" id="UP001501411">
    <property type="component" value="Unassembled WGS sequence"/>
</dbReference>